<reference evidence="3" key="1">
    <citation type="submission" date="2020-11" db="EMBL/GenBank/DDBJ databases">
        <authorList>
            <consortium name="DOE Joint Genome Institute"/>
            <person name="Ahrendt S."/>
            <person name="Riley R."/>
            <person name="Andreopoulos W."/>
            <person name="Labutti K."/>
            <person name="Pangilinan J."/>
            <person name="Ruiz-Duenas F.J."/>
            <person name="Barrasa J.M."/>
            <person name="Sanchez-Garcia M."/>
            <person name="Camarero S."/>
            <person name="Miyauchi S."/>
            <person name="Serrano A."/>
            <person name="Linde D."/>
            <person name="Babiker R."/>
            <person name="Drula E."/>
            <person name="Ayuso-Fernandez I."/>
            <person name="Pacheco R."/>
            <person name="Padilla G."/>
            <person name="Ferreira P."/>
            <person name="Barriuso J."/>
            <person name="Kellner H."/>
            <person name="Castanera R."/>
            <person name="Alfaro M."/>
            <person name="Ramirez L."/>
            <person name="Pisabarro A.G."/>
            <person name="Kuo A."/>
            <person name="Tritt A."/>
            <person name="Lipzen A."/>
            <person name="He G."/>
            <person name="Yan M."/>
            <person name="Ng V."/>
            <person name="Cullen D."/>
            <person name="Martin F."/>
            <person name="Rosso M.-N."/>
            <person name="Henrissat B."/>
            <person name="Hibbett D."/>
            <person name="Martinez A.T."/>
            <person name="Grigoriev I.V."/>
        </authorList>
    </citation>
    <scope>NUCLEOTIDE SEQUENCE</scope>
    <source>
        <strain evidence="3">CBS 506.95</strain>
    </source>
</reference>
<feature type="transmembrane region" description="Helical" evidence="1">
    <location>
        <begin position="9"/>
        <end position="27"/>
    </location>
</feature>
<organism evidence="3 4">
    <name type="scientific">Crepidotus variabilis</name>
    <dbReference type="NCBI Taxonomy" id="179855"/>
    <lineage>
        <taxon>Eukaryota</taxon>
        <taxon>Fungi</taxon>
        <taxon>Dikarya</taxon>
        <taxon>Basidiomycota</taxon>
        <taxon>Agaricomycotina</taxon>
        <taxon>Agaricomycetes</taxon>
        <taxon>Agaricomycetidae</taxon>
        <taxon>Agaricales</taxon>
        <taxon>Agaricineae</taxon>
        <taxon>Crepidotaceae</taxon>
        <taxon>Crepidotus</taxon>
    </lineage>
</organism>
<sequence length="318" mass="35465">MASSKQDQLFINRCVSAAALVLLYYDYVLTLSDEIERYWMPNRKITIASALFYMNRYLSLLGHLPNIVEYFWISTDPERLTVCTRLISAHYYTTVVIQIVIGAMLFVRTKALYGRDRRILYLLSISAIIIIGYGGWSVFTAPSMSYVPGDLLEDGCFFPISNETARRFANAWTAMLSFDVLVCFLTLYKAFTMASTGASSVLDIIVRDGSLHFGVMVVACISVIVSFHVSPDYLKGLTGTLTNILSSVMVTRLMLNLRKLGSAPPTQEFPSVAFRNALQRSSTTGMHDGLPTSMLSEGTESYELRTFERTAGGSRIDT</sequence>
<proteinExistence type="predicted"/>
<keyword evidence="1" id="KW-1133">Transmembrane helix</keyword>
<protein>
    <recommendedName>
        <fullName evidence="2">DUF6533 domain-containing protein</fullName>
    </recommendedName>
</protein>
<feature type="domain" description="DUF6533" evidence="2">
    <location>
        <begin position="14"/>
        <end position="61"/>
    </location>
</feature>
<dbReference type="InterPro" id="IPR045340">
    <property type="entry name" value="DUF6533"/>
</dbReference>
<accession>A0A9P6ESB4</accession>
<feature type="transmembrane region" description="Helical" evidence="1">
    <location>
        <begin position="119"/>
        <end position="139"/>
    </location>
</feature>
<keyword evidence="1" id="KW-0472">Membrane</keyword>
<feature type="transmembrane region" description="Helical" evidence="1">
    <location>
        <begin position="171"/>
        <end position="191"/>
    </location>
</feature>
<feature type="transmembrane region" description="Helical" evidence="1">
    <location>
        <begin position="211"/>
        <end position="230"/>
    </location>
</feature>
<name>A0A9P6ESB4_9AGAR</name>
<dbReference type="EMBL" id="MU157826">
    <property type="protein sequence ID" value="KAF9534351.1"/>
    <property type="molecule type" value="Genomic_DNA"/>
</dbReference>
<dbReference type="AlphaFoldDB" id="A0A9P6ESB4"/>
<evidence type="ECO:0000259" key="2">
    <source>
        <dbReference type="Pfam" id="PF20151"/>
    </source>
</evidence>
<comment type="caution">
    <text evidence="3">The sequence shown here is derived from an EMBL/GenBank/DDBJ whole genome shotgun (WGS) entry which is preliminary data.</text>
</comment>
<dbReference type="Proteomes" id="UP000807306">
    <property type="component" value="Unassembled WGS sequence"/>
</dbReference>
<dbReference type="OrthoDB" id="3261349at2759"/>
<evidence type="ECO:0000256" key="1">
    <source>
        <dbReference type="SAM" id="Phobius"/>
    </source>
</evidence>
<keyword evidence="1" id="KW-0812">Transmembrane</keyword>
<evidence type="ECO:0000313" key="3">
    <source>
        <dbReference type="EMBL" id="KAF9534351.1"/>
    </source>
</evidence>
<dbReference type="Pfam" id="PF20151">
    <property type="entry name" value="DUF6533"/>
    <property type="match status" value="1"/>
</dbReference>
<evidence type="ECO:0000313" key="4">
    <source>
        <dbReference type="Proteomes" id="UP000807306"/>
    </source>
</evidence>
<keyword evidence="4" id="KW-1185">Reference proteome</keyword>
<gene>
    <name evidence="3" type="ORF">CPB83DRAFT_902292</name>
</gene>
<feature type="transmembrane region" description="Helical" evidence="1">
    <location>
        <begin position="89"/>
        <end position="107"/>
    </location>
</feature>